<dbReference type="EMBL" id="LAZR01007872">
    <property type="protein sequence ID" value="KKM82368.1"/>
    <property type="molecule type" value="Genomic_DNA"/>
</dbReference>
<sequence length="78" mass="8792">MRSDNEALLDMRKRELKEAQYKMARKMCDITIGNCMGFGNISGWANVDWQEAGALWSDICALRAAINKLTPKETPDAK</sequence>
<protein>
    <submittedName>
        <fullName evidence="1">Uncharacterized protein</fullName>
    </submittedName>
</protein>
<dbReference type="AlphaFoldDB" id="A0A0F9KKA0"/>
<name>A0A0F9KKA0_9ZZZZ</name>
<accession>A0A0F9KKA0</accession>
<proteinExistence type="predicted"/>
<gene>
    <name evidence="1" type="ORF">LCGC14_1320240</name>
</gene>
<evidence type="ECO:0000313" key="1">
    <source>
        <dbReference type="EMBL" id="KKM82368.1"/>
    </source>
</evidence>
<organism evidence="1">
    <name type="scientific">marine sediment metagenome</name>
    <dbReference type="NCBI Taxonomy" id="412755"/>
    <lineage>
        <taxon>unclassified sequences</taxon>
        <taxon>metagenomes</taxon>
        <taxon>ecological metagenomes</taxon>
    </lineage>
</organism>
<comment type="caution">
    <text evidence="1">The sequence shown here is derived from an EMBL/GenBank/DDBJ whole genome shotgun (WGS) entry which is preliminary data.</text>
</comment>
<reference evidence="1" key="1">
    <citation type="journal article" date="2015" name="Nature">
        <title>Complex archaea that bridge the gap between prokaryotes and eukaryotes.</title>
        <authorList>
            <person name="Spang A."/>
            <person name="Saw J.H."/>
            <person name="Jorgensen S.L."/>
            <person name="Zaremba-Niedzwiedzka K."/>
            <person name="Martijn J."/>
            <person name="Lind A.E."/>
            <person name="van Eijk R."/>
            <person name="Schleper C."/>
            <person name="Guy L."/>
            <person name="Ettema T.J."/>
        </authorList>
    </citation>
    <scope>NUCLEOTIDE SEQUENCE</scope>
</reference>